<sequence length="347" mass="38765">MTTEEFQELIPGFPDEVAVECLARCHYSSHHHASAVSCGWRHLFRSPDFHRLRQQSGRTRLAVCLVQAVNDSGSGAKMAHPPGPPAFALTVFDPTTRTWERVDSLPNYPDRLPLFCHITSWEGKLILMGGWDPDSYNPVTDVFIYDFRAQQWARGRDMPSRRSLFAIGSVDGWVVIAGGHDESKNALDSAWAYKVDSNEWVELARMAEPRDECHGLVVGPELWVVSGYETGSQGGFKKSADVLDTRTGRWRSVEDAWDTCQSPRACVGVGKGGRLFNWARSGPEVRVETCAVEMGDRALVSGSERYGAPFGFYMAERRPDGEYGEMKRMDVPDQFKGFVQSACCVEL</sequence>
<dbReference type="Pfam" id="PF24681">
    <property type="entry name" value="Kelch_KLHDC2_KLHL20_DRC7"/>
    <property type="match status" value="1"/>
</dbReference>
<dbReference type="SMR" id="A0A4D6EWE6"/>
<dbReference type="InterPro" id="IPR015915">
    <property type="entry name" value="Kelch-typ_b-propeller"/>
</dbReference>
<dbReference type="InterPro" id="IPR044595">
    <property type="entry name" value="KMD1-4"/>
</dbReference>
<organism evidence="2">
    <name type="scientific">Persicaria minor</name>
    <dbReference type="NCBI Taxonomy" id="488003"/>
    <lineage>
        <taxon>Eukaryota</taxon>
        <taxon>Viridiplantae</taxon>
        <taxon>Streptophyta</taxon>
        <taxon>Embryophyta</taxon>
        <taxon>Tracheophyta</taxon>
        <taxon>Spermatophyta</taxon>
        <taxon>Magnoliopsida</taxon>
        <taxon>eudicotyledons</taxon>
        <taxon>Gunneridae</taxon>
        <taxon>Pentapetalae</taxon>
        <taxon>Caryophyllales</taxon>
        <taxon>Polygonaceae</taxon>
        <taxon>Polygonoideae</taxon>
        <taxon>Persicarieae</taxon>
        <taxon>Persicaria</taxon>
    </lineage>
</organism>
<dbReference type="CDD" id="cd22152">
    <property type="entry name" value="F-box_AtAFR-like"/>
    <property type="match status" value="1"/>
</dbReference>
<feature type="domain" description="F-box" evidence="1">
    <location>
        <begin position="12"/>
        <end position="51"/>
    </location>
</feature>
<dbReference type="InterPro" id="IPR001810">
    <property type="entry name" value="F-box_dom"/>
</dbReference>
<dbReference type="Pfam" id="PF00646">
    <property type="entry name" value="F-box"/>
    <property type="match status" value="1"/>
</dbReference>
<accession>A0A4D6EWE6</accession>
<reference evidence="2" key="1">
    <citation type="submission" date="2018-08" db="EMBL/GenBank/DDBJ databases">
        <title>Characterization of Kelch repeat F-box protein, FBK2 in Persicaria minor.</title>
        <authorList>
            <person name="Ahmad Fauzi M.I."/>
            <person name="Ismail I."/>
        </authorList>
    </citation>
    <scope>NUCLEOTIDE SEQUENCE</scope>
    <source>
        <tissue evidence="2">Leaf</tissue>
    </source>
</reference>
<dbReference type="PANTHER" id="PTHR46407">
    <property type="entry name" value="OS02G0208700 PROTEIN"/>
    <property type="match status" value="1"/>
</dbReference>
<dbReference type="Gene3D" id="2.120.10.80">
    <property type="entry name" value="Kelch-type beta propeller"/>
    <property type="match status" value="1"/>
</dbReference>
<gene>
    <name evidence="2" type="primary">FBK2</name>
</gene>
<dbReference type="AlphaFoldDB" id="A0A4D6EWE6"/>
<dbReference type="InterPro" id="IPR006652">
    <property type="entry name" value="Kelch_1"/>
</dbReference>
<dbReference type="GO" id="GO:0080037">
    <property type="term" value="P:negative regulation of cytokinin-activated signaling pathway"/>
    <property type="evidence" value="ECO:0007669"/>
    <property type="project" value="InterPro"/>
</dbReference>
<protein>
    <submittedName>
        <fullName evidence="2">F-box containing Kelch repeat 2</fullName>
    </submittedName>
</protein>
<dbReference type="GO" id="GO:2000762">
    <property type="term" value="P:regulation of phenylpropanoid metabolic process"/>
    <property type="evidence" value="ECO:0007669"/>
    <property type="project" value="InterPro"/>
</dbReference>
<dbReference type="SUPFAM" id="SSF81383">
    <property type="entry name" value="F-box domain"/>
    <property type="match status" value="1"/>
</dbReference>
<evidence type="ECO:0000313" key="2">
    <source>
        <dbReference type="EMBL" id="QCA41828.1"/>
    </source>
</evidence>
<dbReference type="InterPro" id="IPR036047">
    <property type="entry name" value="F-box-like_dom_sf"/>
</dbReference>
<dbReference type="EMBL" id="MH816963">
    <property type="protein sequence ID" value="QCA41828.1"/>
    <property type="molecule type" value="Genomic_DNA"/>
</dbReference>
<name>A0A4D6EWE6_9CARY</name>
<proteinExistence type="predicted"/>
<dbReference type="PANTHER" id="PTHR46407:SF4">
    <property type="entry name" value="F-BOX DOMAIN-CONTAINING PROTEIN"/>
    <property type="match status" value="1"/>
</dbReference>
<dbReference type="SMART" id="SM00612">
    <property type="entry name" value="Kelch"/>
    <property type="match status" value="2"/>
</dbReference>
<evidence type="ECO:0000259" key="1">
    <source>
        <dbReference type="Pfam" id="PF00646"/>
    </source>
</evidence>
<dbReference type="SUPFAM" id="SSF117281">
    <property type="entry name" value="Kelch motif"/>
    <property type="match status" value="1"/>
</dbReference>